<reference evidence="2 3" key="1">
    <citation type="submission" date="2023-03" db="EMBL/GenBank/DDBJ databases">
        <title>WGS of Methanotrichaceae archaeon Mx.</title>
        <authorList>
            <person name="Sorokin D.Y."/>
            <person name="Merkel A.Y."/>
        </authorList>
    </citation>
    <scope>NUCLEOTIDE SEQUENCE [LARGE SCALE GENOMIC DNA]</scope>
    <source>
        <strain evidence="2 3">Mx</strain>
    </source>
</reference>
<comment type="caution">
    <text evidence="2">The sequence shown here is derived from an EMBL/GenBank/DDBJ whole genome shotgun (WGS) entry which is preliminary data.</text>
</comment>
<dbReference type="SUPFAM" id="SSF143422">
    <property type="entry name" value="Transposase IS200-like"/>
    <property type="match status" value="1"/>
</dbReference>
<dbReference type="Gene3D" id="3.30.70.1290">
    <property type="entry name" value="Transposase IS200-like"/>
    <property type="match status" value="1"/>
</dbReference>
<evidence type="ECO:0000259" key="1">
    <source>
        <dbReference type="SMART" id="SM01321"/>
    </source>
</evidence>
<dbReference type="EMBL" id="JARFPK010000011">
    <property type="protein sequence ID" value="MDF0590380.1"/>
    <property type="molecule type" value="Genomic_DNA"/>
</dbReference>
<evidence type="ECO:0000313" key="2">
    <source>
        <dbReference type="EMBL" id="MDF0590380.1"/>
    </source>
</evidence>
<dbReference type="PANTHER" id="PTHR33360:SF2">
    <property type="entry name" value="TRANSPOSASE FOR INSERTION SEQUENCE ELEMENT IS200"/>
    <property type="match status" value="1"/>
</dbReference>
<dbReference type="InterPro" id="IPR002686">
    <property type="entry name" value="Transposase_17"/>
</dbReference>
<protein>
    <submittedName>
        <fullName evidence="2">IS200/IS605 family transposase</fullName>
    </submittedName>
</protein>
<accession>A0ABT5X6R3</accession>
<dbReference type="InterPro" id="IPR036515">
    <property type="entry name" value="Transposase_17_sf"/>
</dbReference>
<dbReference type="PANTHER" id="PTHR33360">
    <property type="entry name" value="TRANSPOSASE FOR INSERTION SEQUENCE ELEMENT IS200"/>
    <property type="match status" value="1"/>
</dbReference>
<dbReference type="NCBIfam" id="NF033573">
    <property type="entry name" value="transpos_IS200"/>
    <property type="match status" value="1"/>
</dbReference>
<dbReference type="Pfam" id="PF01797">
    <property type="entry name" value="Y1_Tnp"/>
    <property type="match status" value="1"/>
</dbReference>
<feature type="domain" description="Transposase IS200-like" evidence="1">
    <location>
        <begin position="8"/>
        <end position="121"/>
    </location>
</feature>
<organism evidence="2 3">
    <name type="scientific">Candidatus Methanocrinis natronophilus</name>
    <dbReference type="NCBI Taxonomy" id="3033396"/>
    <lineage>
        <taxon>Archaea</taxon>
        <taxon>Methanobacteriati</taxon>
        <taxon>Methanobacteriota</taxon>
        <taxon>Stenosarchaea group</taxon>
        <taxon>Methanomicrobia</taxon>
        <taxon>Methanotrichales</taxon>
        <taxon>Methanotrichaceae</taxon>
        <taxon>Methanocrinis</taxon>
    </lineage>
</organism>
<dbReference type="RefSeq" id="WP_316966143.1">
    <property type="nucleotide sequence ID" value="NZ_JARFPK010000011.1"/>
</dbReference>
<proteinExistence type="predicted"/>
<dbReference type="Proteomes" id="UP001220010">
    <property type="component" value="Unassembled WGS sequence"/>
</dbReference>
<name>A0ABT5X6R3_9EURY</name>
<dbReference type="SMART" id="SM01321">
    <property type="entry name" value="Y1_Tnp"/>
    <property type="match status" value="1"/>
</dbReference>
<sequence>MRSSRHSRYNINYHLVWIPKYPRPVLTAKVATDLKEILEEIAQSKGIEILGLEIMPDHIHLFISSPPAHAPSLLVNWFKGISARIYNHRWGAPYLRWTNSYFVGTAGTVTAETIKQYIEEQKSK</sequence>
<evidence type="ECO:0000313" key="3">
    <source>
        <dbReference type="Proteomes" id="UP001220010"/>
    </source>
</evidence>
<gene>
    <name evidence="2" type="primary">tnpA</name>
    <name evidence="2" type="ORF">P0O15_04230</name>
</gene>
<keyword evidence="3" id="KW-1185">Reference proteome</keyword>